<accession>A0A9P6AP32</accession>
<dbReference type="EMBL" id="MU129035">
    <property type="protein sequence ID" value="KAF9509434.1"/>
    <property type="molecule type" value="Genomic_DNA"/>
</dbReference>
<gene>
    <name evidence="1" type="ORF">BS47DRAFT_151251</name>
</gene>
<evidence type="ECO:0000313" key="1">
    <source>
        <dbReference type="EMBL" id="KAF9509434.1"/>
    </source>
</evidence>
<dbReference type="AlphaFoldDB" id="A0A9P6AP32"/>
<comment type="caution">
    <text evidence="1">The sequence shown here is derived from an EMBL/GenBank/DDBJ whole genome shotgun (WGS) entry which is preliminary data.</text>
</comment>
<proteinExistence type="predicted"/>
<evidence type="ECO:0000313" key="2">
    <source>
        <dbReference type="Proteomes" id="UP000886523"/>
    </source>
</evidence>
<name>A0A9P6AP32_9AGAM</name>
<sequence length="87" mass="9687">MYVQVWSLQMGCLSALYFHLLALIVRCVAVQFTLTHQAAYWYSHSVVYLLCATASSTSSIRKGQADSSLKNGTRILRPFPRSSEVTG</sequence>
<protein>
    <submittedName>
        <fullName evidence="1">Uncharacterized protein</fullName>
    </submittedName>
</protein>
<dbReference type="Proteomes" id="UP000886523">
    <property type="component" value="Unassembled WGS sequence"/>
</dbReference>
<organism evidence="1 2">
    <name type="scientific">Hydnum rufescens UP504</name>
    <dbReference type="NCBI Taxonomy" id="1448309"/>
    <lineage>
        <taxon>Eukaryota</taxon>
        <taxon>Fungi</taxon>
        <taxon>Dikarya</taxon>
        <taxon>Basidiomycota</taxon>
        <taxon>Agaricomycotina</taxon>
        <taxon>Agaricomycetes</taxon>
        <taxon>Cantharellales</taxon>
        <taxon>Hydnaceae</taxon>
        <taxon>Hydnum</taxon>
    </lineage>
</organism>
<reference evidence="1" key="1">
    <citation type="journal article" date="2020" name="Nat. Commun.">
        <title>Large-scale genome sequencing of mycorrhizal fungi provides insights into the early evolution of symbiotic traits.</title>
        <authorList>
            <person name="Miyauchi S."/>
            <person name="Kiss E."/>
            <person name="Kuo A."/>
            <person name="Drula E."/>
            <person name="Kohler A."/>
            <person name="Sanchez-Garcia M."/>
            <person name="Morin E."/>
            <person name="Andreopoulos B."/>
            <person name="Barry K.W."/>
            <person name="Bonito G."/>
            <person name="Buee M."/>
            <person name="Carver A."/>
            <person name="Chen C."/>
            <person name="Cichocki N."/>
            <person name="Clum A."/>
            <person name="Culley D."/>
            <person name="Crous P.W."/>
            <person name="Fauchery L."/>
            <person name="Girlanda M."/>
            <person name="Hayes R.D."/>
            <person name="Keri Z."/>
            <person name="LaButti K."/>
            <person name="Lipzen A."/>
            <person name="Lombard V."/>
            <person name="Magnuson J."/>
            <person name="Maillard F."/>
            <person name="Murat C."/>
            <person name="Nolan M."/>
            <person name="Ohm R.A."/>
            <person name="Pangilinan J."/>
            <person name="Pereira M.F."/>
            <person name="Perotto S."/>
            <person name="Peter M."/>
            <person name="Pfister S."/>
            <person name="Riley R."/>
            <person name="Sitrit Y."/>
            <person name="Stielow J.B."/>
            <person name="Szollosi G."/>
            <person name="Zifcakova L."/>
            <person name="Stursova M."/>
            <person name="Spatafora J.W."/>
            <person name="Tedersoo L."/>
            <person name="Vaario L.M."/>
            <person name="Yamada A."/>
            <person name="Yan M."/>
            <person name="Wang P."/>
            <person name="Xu J."/>
            <person name="Bruns T."/>
            <person name="Baldrian P."/>
            <person name="Vilgalys R."/>
            <person name="Dunand C."/>
            <person name="Henrissat B."/>
            <person name="Grigoriev I.V."/>
            <person name="Hibbett D."/>
            <person name="Nagy L.G."/>
            <person name="Martin F.M."/>
        </authorList>
    </citation>
    <scope>NUCLEOTIDE SEQUENCE</scope>
    <source>
        <strain evidence="1">UP504</strain>
    </source>
</reference>
<keyword evidence="2" id="KW-1185">Reference proteome</keyword>